<name>A0A0F9Y1X1_9ZZZZ</name>
<organism evidence="1">
    <name type="scientific">marine sediment metagenome</name>
    <dbReference type="NCBI Taxonomy" id="412755"/>
    <lineage>
        <taxon>unclassified sequences</taxon>
        <taxon>metagenomes</taxon>
        <taxon>ecological metagenomes</taxon>
    </lineage>
</organism>
<sequence length="68" mass="7872">MLKNTIVFEDKIKIVPDQEATINGRVKEVYEVRELINEVWWKIGTIKMKARSTKAKVIEAAEELIASR</sequence>
<protein>
    <submittedName>
        <fullName evidence="1">Uncharacterized protein</fullName>
    </submittedName>
</protein>
<proteinExistence type="predicted"/>
<gene>
    <name evidence="1" type="ORF">LCGC14_0143370</name>
</gene>
<evidence type="ECO:0000313" key="1">
    <source>
        <dbReference type="EMBL" id="KKN98658.1"/>
    </source>
</evidence>
<dbReference type="EMBL" id="LAZR01000050">
    <property type="protein sequence ID" value="KKN98658.1"/>
    <property type="molecule type" value="Genomic_DNA"/>
</dbReference>
<comment type="caution">
    <text evidence="1">The sequence shown here is derived from an EMBL/GenBank/DDBJ whole genome shotgun (WGS) entry which is preliminary data.</text>
</comment>
<dbReference type="AlphaFoldDB" id="A0A0F9Y1X1"/>
<accession>A0A0F9Y1X1</accession>
<reference evidence="1" key="1">
    <citation type="journal article" date="2015" name="Nature">
        <title>Complex archaea that bridge the gap between prokaryotes and eukaryotes.</title>
        <authorList>
            <person name="Spang A."/>
            <person name="Saw J.H."/>
            <person name="Jorgensen S.L."/>
            <person name="Zaremba-Niedzwiedzka K."/>
            <person name="Martijn J."/>
            <person name="Lind A.E."/>
            <person name="van Eijk R."/>
            <person name="Schleper C."/>
            <person name="Guy L."/>
            <person name="Ettema T.J."/>
        </authorList>
    </citation>
    <scope>NUCLEOTIDE SEQUENCE</scope>
</reference>